<evidence type="ECO:0000259" key="3">
    <source>
        <dbReference type="PROSITE" id="PS50887"/>
    </source>
</evidence>
<evidence type="ECO:0000313" key="4">
    <source>
        <dbReference type="EMBL" id="NNG22369.1"/>
    </source>
</evidence>
<dbReference type="EC" id="2.7.7.65" evidence="1"/>
<keyword evidence="5" id="KW-1185">Reference proteome</keyword>
<dbReference type="InterPro" id="IPR029787">
    <property type="entry name" value="Nucleotide_cyclase"/>
</dbReference>
<comment type="catalytic activity">
    <reaction evidence="2">
        <text>2 GTP = 3',3'-c-di-GMP + 2 diphosphate</text>
        <dbReference type="Rhea" id="RHEA:24898"/>
        <dbReference type="ChEBI" id="CHEBI:33019"/>
        <dbReference type="ChEBI" id="CHEBI:37565"/>
        <dbReference type="ChEBI" id="CHEBI:58805"/>
        <dbReference type="EC" id="2.7.7.65"/>
    </reaction>
</comment>
<dbReference type="Proteomes" id="UP000533905">
    <property type="component" value="Unassembled WGS sequence"/>
</dbReference>
<dbReference type="InterPro" id="IPR043128">
    <property type="entry name" value="Rev_trsase/Diguanyl_cyclase"/>
</dbReference>
<comment type="caution">
    <text evidence="4">The sequence shown here is derived from an EMBL/GenBank/DDBJ whole genome shotgun (WGS) entry which is preliminary data.</text>
</comment>
<dbReference type="GO" id="GO:0005886">
    <property type="term" value="C:plasma membrane"/>
    <property type="evidence" value="ECO:0007669"/>
    <property type="project" value="TreeGrafter"/>
</dbReference>
<dbReference type="NCBIfam" id="TIGR00254">
    <property type="entry name" value="GGDEF"/>
    <property type="match status" value="1"/>
</dbReference>
<dbReference type="Pfam" id="PF00990">
    <property type="entry name" value="GGDEF"/>
    <property type="match status" value="1"/>
</dbReference>
<proteinExistence type="predicted"/>
<dbReference type="EMBL" id="JABAIV010000001">
    <property type="protein sequence ID" value="NNG22369.1"/>
    <property type="molecule type" value="Genomic_DNA"/>
</dbReference>
<accession>A0A7Y2JZ34</accession>
<evidence type="ECO:0000256" key="2">
    <source>
        <dbReference type="ARBA" id="ARBA00034247"/>
    </source>
</evidence>
<dbReference type="InterPro" id="IPR050469">
    <property type="entry name" value="Diguanylate_Cyclase"/>
</dbReference>
<dbReference type="InterPro" id="IPR000160">
    <property type="entry name" value="GGDEF_dom"/>
</dbReference>
<dbReference type="AlphaFoldDB" id="A0A7Y2JZ34"/>
<dbReference type="PROSITE" id="PS50887">
    <property type="entry name" value="GGDEF"/>
    <property type="match status" value="1"/>
</dbReference>
<dbReference type="Gene3D" id="3.30.70.270">
    <property type="match status" value="1"/>
</dbReference>
<reference evidence="4 5" key="1">
    <citation type="submission" date="2020-04" db="EMBL/GenBank/DDBJ databases">
        <title>Massilia sp. nov., a cold adapted bacteria isolated from Arctic soil.</title>
        <authorList>
            <person name="Son J."/>
            <person name="Ka J.-O."/>
        </authorList>
    </citation>
    <scope>NUCLEOTIDE SEQUENCE [LARGE SCALE GENOMIC DNA]</scope>
    <source>
        <strain evidence="4 5">ML15P13</strain>
    </source>
</reference>
<dbReference type="CDD" id="cd01949">
    <property type="entry name" value="GGDEF"/>
    <property type="match status" value="1"/>
</dbReference>
<dbReference type="GO" id="GO:1902201">
    <property type="term" value="P:negative regulation of bacterial-type flagellum-dependent cell motility"/>
    <property type="evidence" value="ECO:0007669"/>
    <property type="project" value="TreeGrafter"/>
</dbReference>
<sequence length="141" mass="16275">MSDCAASLAAQLRVALEKVELDAVTDTLTGQGNRRALDDILRQQAALYISDGKSFSILMLDIDFFKSINDEFGHMVGDDTLRAFSQRVREYCAREMFARVLEVRSSWWSCQGARWKQPCKWQSVCARALHNPPFWQHQWCR</sequence>
<dbReference type="SUPFAM" id="SSF55073">
    <property type="entry name" value="Nucleotide cyclase"/>
    <property type="match status" value="1"/>
</dbReference>
<dbReference type="GO" id="GO:0043709">
    <property type="term" value="P:cell adhesion involved in single-species biofilm formation"/>
    <property type="evidence" value="ECO:0007669"/>
    <property type="project" value="TreeGrafter"/>
</dbReference>
<protein>
    <recommendedName>
        <fullName evidence="1">diguanylate cyclase</fullName>
        <ecNumber evidence="1">2.7.7.65</ecNumber>
    </recommendedName>
</protein>
<evidence type="ECO:0000313" key="5">
    <source>
        <dbReference type="Proteomes" id="UP000533905"/>
    </source>
</evidence>
<dbReference type="SMART" id="SM00267">
    <property type="entry name" value="GGDEF"/>
    <property type="match status" value="1"/>
</dbReference>
<evidence type="ECO:0000256" key="1">
    <source>
        <dbReference type="ARBA" id="ARBA00012528"/>
    </source>
</evidence>
<dbReference type="GO" id="GO:0052621">
    <property type="term" value="F:diguanylate cyclase activity"/>
    <property type="evidence" value="ECO:0007669"/>
    <property type="project" value="UniProtKB-EC"/>
</dbReference>
<organism evidence="4 5">
    <name type="scientific">Telluria aromaticivorans</name>
    <dbReference type="NCBI Taxonomy" id="2725995"/>
    <lineage>
        <taxon>Bacteria</taxon>
        <taxon>Pseudomonadati</taxon>
        <taxon>Pseudomonadota</taxon>
        <taxon>Betaproteobacteria</taxon>
        <taxon>Burkholderiales</taxon>
        <taxon>Oxalobacteraceae</taxon>
        <taxon>Telluria group</taxon>
        <taxon>Telluria</taxon>
    </lineage>
</organism>
<name>A0A7Y2JZ34_9BURK</name>
<dbReference type="PANTHER" id="PTHR45138">
    <property type="entry name" value="REGULATORY COMPONENTS OF SENSORY TRANSDUCTION SYSTEM"/>
    <property type="match status" value="1"/>
</dbReference>
<feature type="domain" description="GGDEF" evidence="3">
    <location>
        <begin position="53"/>
        <end position="141"/>
    </location>
</feature>
<dbReference type="PANTHER" id="PTHR45138:SF9">
    <property type="entry name" value="DIGUANYLATE CYCLASE DGCM-RELATED"/>
    <property type="match status" value="1"/>
</dbReference>
<gene>
    <name evidence="4" type="ORF">HGB41_05065</name>
</gene>